<dbReference type="RefSeq" id="XP_041688988.1">
    <property type="nucleotide sequence ID" value="XM_041823405.1"/>
</dbReference>
<feature type="compositionally biased region" description="Polar residues" evidence="1">
    <location>
        <begin position="1"/>
        <end position="11"/>
    </location>
</feature>
<dbReference type="GeneID" id="65092158"/>
<dbReference type="AlphaFoldDB" id="A0A1L7U224"/>
<gene>
    <name evidence="2" type="ORF">FMAN_12908</name>
</gene>
<dbReference type="VEuPathDB" id="FungiDB:FMAN_12908"/>
<protein>
    <recommendedName>
        <fullName evidence="4">F-box domain-containing protein</fullName>
    </recommendedName>
</protein>
<evidence type="ECO:0000313" key="2">
    <source>
        <dbReference type="EMBL" id="CVL04860.1"/>
    </source>
</evidence>
<name>A0A1L7U224_FUSMA</name>
<dbReference type="EMBL" id="FCQH01000015">
    <property type="protein sequence ID" value="CVL04860.1"/>
    <property type="molecule type" value="Genomic_DNA"/>
</dbReference>
<evidence type="ECO:0000313" key="3">
    <source>
        <dbReference type="Proteomes" id="UP000184255"/>
    </source>
</evidence>
<sequence>MYRDGASNTRARSSRDMPPLSVPKKRKPKVPKQPSRFIACPVEIQLQVLESVPKPGLVALSRVNKHLASIVQPILHREVDVNCPPLTLRCRSVPLVLVLRTLLWRPDLAQAVQHLRFDGYDFVERELNELPTTPLFDLTDEDKLKAVQFIKALDLYQGIDWAHAFLKGQVDSLVSLVVALTPNVRSLYLGEFFSVEICYLRLLLRPESYNNPGGINVHKFEHLRHVTVDNHCATYHHIQFGFNNIYQSFFHLRMLENLSISGSFPEASRPFTITTKLEHLRCLNLKRISEAELGRILSIAPNLEDLKYTYACYPKADHFSNHSWRLDVARLSDSLEGHRLKLKSLQLLVVDNINVLDEGLDPLWPLALQGTPLKLHDFSNLRILTVPWILIAGPSKGERPSPLRYLIPKCVERLTLTDDLYQQPYWGWSGKEIQALLEEYLCDVKETKLALDAMLLVGPILSKMYKSGKFNSARQLARSASVDLKAVERTIPESDVLRSAEERARRYGQLREPLRTQFFDLSHIL</sequence>
<proteinExistence type="predicted"/>
<feature type="region of interest" description="Disordered" evidence="1">
    <location>
        <begin position="1"/>
        <end position="34"/>
    </location>
</feature>
<reference evidence="3" key="1">
    <citation type="journal article" date="2016" name="Genome Biol. Evol.">
        <title>Comparative 'omics' of the Fusarium fujikuroi species complex highlights differences in genetic potential and metabolite synthesis.</title>
        <authorList>
            <person name="Niehaus E.-M."/>
            <person name="Muensterkoetter M."/>
            <person name="Proctor R.H."/>
            <person name="Brown D.W."/>
            <person name="Sharon A."/>
            <person name="Idan Y."/>
            <person name="Oren-Young L."/>
            <person name="Sieber C.M."/>
            <person name="Novak O."/>
            <person name="Pencik A."/>
            <person name="Tarkowska D."/>
            <person name="Hromadova K."/>
            <person name="Freeman S."/>
            <person name="Maymon M."/>
            <person name="Elazar M."/>
            <person name="Youssef S.A."/>
            <person name="El-Shabrawy E.S.M."/>
            <person name="Shalaby A.B.A."/>
            <person name="Houterman P."/>
            <person name="Brock N.L."/>
            <person name="Burkhardt I."/>
            <person name="Tsavkelova E.A."/>
            <person name="Dickschat J.S."/>
            <person name="Galuszka P."/>
            <person name="Gueldener U."/>
            <person name="Tudzynski B."/>
        </authorList>
    </citation>
    <scope>NUCLEOTIDE SEQUENCE [LARGE SCALE GENOMIC DNA]</scope>
    <source>
        <strain evidence="3">MRC7560</strain>
    </source>
</reference>
<evidence type="ECO:0008006" key="4">
    <source>
        <dbReference type="Google" id="ProtNLM"/>
    </source>
</evidence>
<dbReference type="SUPFAM" id="SSF52047">
    <property type="entry name" value="RNI-like"/>
    <property type="match status" value="1"/>
</dbReference>
<dbReference type="Proteomes" id="UP000184255">
    <property type="component" value="Unassembled WGS sequence"/>
</dbReference>
<comment type="caution">
    <text evidence="2">The sequence shown here is derived from an EMBL/GenBank/DDBJ whole genome shotgun (WGS) entry which is preliminary data.</text>
</comment>
<evidence type="ECO:0000256" key="1">
    <source>
        <dbReference type="SAM" id="MobiDB-lite"/>
    </source>
</evidence>
<organism evidence="2 3">
    <name type="scientific">Fusarium mangiferae</name>
    <name type="common">Mango malformation disease fungus</name>
    <dbReference type="NCBI Taxonomy" id="192010"/>
    <lineage>
        <taxon>Eukaryota</taxon>
        <taxon>Fungi</taxon>
        <taxon>Dikarya</taxon>
        <taxon>Ascomycota</taxon>
        <taxon>Pezizomycotina</taxon>
        <taxon>Sordariomycetes</taxon>
        <taxon>Hypocreomycetidae</taxon>
        <taxon>Hypocreales</taxon>
        <taxon>Nectriaceae</taxon>
        <taxon>Fusarium</taxon>
        <taxon>Fusarium fujikuroi species complex</taxon>
    </lineage>
</organism>
<accession>A0A1L7U224</accession>
<keyword evidence="3" id="KW-1185">Reference proteome</keyword>